<keyword evidence="2" id="KW-1185">Reference proteome</keyword>
<dbReference type="EMBL" id="KV918771">
    <property type="protein sequence ID" value="OSX80596.1"/>
    <property type="molecule type" value="Genomic_DNA"/>
</dbReference>
<organism evidence="1 2">
    <name type="scientific">Porphyra umbilicalis</name>
    <name type="common">Purple laver</name>
    <name type="synonym">Red alga</name>
    <dbReference type="NCBI Taxonomy" id="2786"/>
    <lineage>
        <taxon>Eukaryota</taxon>
        <taxon>Rhodophyta</taxon>
        <taxon>Bangiophyceae</taxon>
        <taxon>Bangiales</taxon>
        <taxon>Bangiaceae</taxon>
        <taxon>Porphyra</taxon>
    </lineage>
</organism>
<evidence type="ECO:0008006" key="3">
    <source>
        <dbReference type="Google" id="ProtNLM"/>
    </source>
</evidence>
<proteinExistence type="predicted"/>
<dbReference type="Proteomes" id="UP000218209">
    <property type="component" value="Unassembled WGS sequence"/>
</dbReference>
<reference evidence="1 2" key="1">
    <citation type="submission" date="2017-03" db="EMBL/GenBank/DDBJ databases">
        <title>WGS assembly of Porphyra umbilicalis.</title>
        <authorList>
            <person name="Brawley S.H."/>
            <person name="Blouin N.A."/>
            <person name="Ficko-Blean E."/>
            <person name="Wheeler G.L."/>
            <person name="Lohr M."/>
            <person name="Goodson H.V."/>
            <person name="Jenkins J.W."/>
            <person name="Blaby-Haas C.E."/>
            <person name="Helliwell K.E."/>
            <person name="Chan C."/>
            <person name="Marriage T."/>
            <person name="Bhattacharya D."/>
            <person name="Klein A.S."/>
            <person name="Badis Y."/>
            <person name="Brodie J."/>
            <person name="Cao Y."/>
            <person name="Collen J."/>
            <person name="Dittami S.M."/>
            <person name="Gachon C.M."/>
            <person name="Green B.R."/>
            <person name="Karpowicz S."/>
            <person name="Kim J.W."/>
            <person name="Kudahl U."/>
            <person name="Lin S."/>
            <person name="Michel G."/>
            <person name="Mittag M."/>
            <person name="Olson B.J."/>
            <person name="Pangilinan J."/>
            <person name="Peng Y."/>
            <person name="Qiu H."/>
            <person name="Shu S."/>
            <person name="Singer J.T."/>
            <person name="Smith A.G."/>
            <person name="Sprecher B.N."/>
            <person name="Wagner V."/>
            <person name="Wang W."/>
            <person name="Wang Z.-Y."/>
            <person name="Yan J."/>
            <person name="Yarish C."/>
            <person name="Zoeuner-Riek S."/>
            <person name="Zhuang Y."/>
            <person name="Zou Y."/>
            <person name="Lindquist E.A."/>
            <person name="Grimwood J."/>
            <person name="Barry K."/>
            <person name="Rokhsar D.S."/>
            <person name="Schmutz J."/>
            <person name="Stiller J.W."/>
            <person name="Grossman A.R."/>
            <person name="Prochnik S.E."/>
        </authorList>
    </citation>
    <scope>NUCLEOTIDE SEQUENCE [LARGE SCALE GENOMIC DNA]</scope>
    <source>
        <strain evidence="1">4086291</strain>
    </source>
</reference>
<dbReference type="AlphaFoldDB" id="A0A1X6PIM9"/>
<name>A0A1X6PIM9_PORUM</name>
<accession>A0A1X6PIM9</accession>
<evidence type="ECO:0000313" key="2">
    <source>
        <dbReference type="Proteomes" id="UP000218209"/>
    </source>
</evidence>
<sequence>MQSAEWKALLRAAGVHLYDSVVEGHNSLGAGERYHAYLRNSFNRVSAGRPGISADIELALAVFVMKQTAGPSGFSPMLSRFGVSPPVPVKPVNLSSHHERSKAKADARQKMGRCAAKARLDAARRNKVPSGAMVDEQLGIDVLVFREVPDKKCEGPDTVVGVSGKSVWLKEKQRLRMYSITKFKVYNPPPKKKPTDQVMASVEHEMPPVATAPADSTSYKSTIVDSIIAGDTLVTNVLCAMGQLRDKADCGASSAMQTPQHV</sequence>
<protein>
    <recommendedName>
        <fullName evidence="3">Integrase catalytic domain-containing protein</fullName>
    </recommendedName>
</protein>
<gene>
    <name evidence="1" type="ORF">BU14_0048s0011</name>
</gene>
<evidence type="ECO:0000313" key="1">
    <source>
        <dbReference type="EMBL" id="OSX80596.1"/>
    </source>
</evidence>